<dbReference type="InterPro" id="IPR011009">
    <property type="entry name" value="Kinase-like_dom_sf"/>
</dbReference>
<protein>
    <submittedName>
        <fullName evidence="2">Retrovirus-related Pol poly from type-1 retrotransposable element R2</fullName>
    </submittedName>
</protein>
<evidence type="ECO:0000313" key="3">
    <source>
        <dbReference type="Proteomes" id="UP001152795"/>
    </source>
</evidence>
<accession>A0A7D9DQ32</accession>
<dbReference type="GO" id="GO:0004714">
    <property type="term" value="F:transmembrane receptor protein tyrosine kinase activity"/>
    <property type="evidence" value="ECO:0007669"/>
    <property type="project" value="TreeGrafter"/>
</dbReference>
<dbReference type="GO" id="GO:0043235">
    <property type="term" value="C:receptor complex"/>
    <property type="evidence" value="ECO:0007669"/>
    <property type="project" value="TreeGrafter"/>
</dbReference>
<dbReference type="PANTHER" id="PTHR24416:SF611">
    <property type="entry name" value="TYROSINE-PROTEIN KINASE TRANSMEMBRANE RECEPTOR ROR"/>
    <property type="match status" value="1"/>
</dbReference>
<dbReference type="InterPro" id="IPR001245">
    <property type="entry name" value="Ser-Thr/Tyr_kinase_cat_dom"/>
</dbReference>
<dbReference type="AlphaFoldDB" id="A0A7D9DQ32"/>
<dbReference type="PROSITE" id="PS00107">
    <property type="entry name" value="PROTEIN_KINASE_ATP"/>
    <property type="match status" value="1"/>
</dbReference>
<gene>
    <name evidence="2" type="ORF">PACLA_8A087107</name>
</gene>
<name>A0A7D9DQ32_PARCT</name>
<dbReference type="InterPro" id="IPR017441">
    <property type="entry name" value="Protein_kinase_ATP_BS"/>
</dbReference>
<sequence length="519" mass="58894">MGTSDNKGVIVAAVLTPLPVTLTAVCIIIWLHKRQKKRMDLVEKKLENAAYVHSVDNDIPADENGERVMNLLYVSQDNVHEIPEHLLESINLLELPGDSVQFRGIIGKGAFGIVYVGEAHLVNRNPEWTTVAIKTLSESAGEEELSDFLREIELMKDIGEHKNVIQMYGCCTRYRPICLVLEYAKGGNLLNYLRSLKKKCKDIAVARTSEVTKSDKEKYQKFFEEGEMPDDAPSSFPANASDQLEVEENRIKQLEETIPLKVFTSCLRNAMFSFLTVNNFIEHQIQKGFTPNLSGTLEHTAQMTNIINQARIKQRSVVITLLDLKNAFGEVHHNLIQSVLNYHHIPKDVSEIIKSLYTDFNTAFITSEFSTPFITVGRGVLQGDCLSPLIFNFADDAAVISGQDSENQHLLNRFSIWCQWSNMIVKVDKCSTFGIRKSLTKSVQYLPKLLINNELIPATKIGESFRYLGKYFNFSMSEKEHKQELITLMDDIMSEIDLKPLHPKNKLLLYSRYLLSKPS</sequence>
<comment type="subcellular location">
    <subcellularLocation>
        <location evidence="1">Membrane</location>
        <topology evidence="1">Single-pass membrane protein</topology>
    </subcellularLocation>
</comment>
<dbReference type="PANTHER" id="PTHR24416">
    <property type="entry name" value="TYROSINE-PROTEIN KINASE RECEPTOR"/>
    <property type="match status" value="1"/>
</dbReference>
<dbReference type="GO" id="GO:0007169">
    <property type="term" value="P:cell surface receptor protein tyrosine kinase signaling pathway"/>
    <property type="evidence" value="ECO:0007669"/>
    <property type="project" value="TreeGrafter"/>
</dbReference>
<dbReference type="Pfam" id="PF07714">
    <property type="entry name" value="PK_Tyr_Ser-Thr"/>
    <property type="match status" value="1"/>
</dbReference>
<dbReference type="Gene3D" id="3.30.200.20">
    <property type="entry name" value="Phosphorylase Kinase, domain 1"/>
    <property type="match status" value="1"/>
</dbReference>
<dbReference type="GO" id="GO:0005524">
    <property type="term" value="F:ATP binding"/>
    <property type="evidence" value="ECO:0007669"/>
    <property type="project" value="UniProtKB-UniRule"/>
</dbReference>
<dbReference type="SUPFAM" id="SSF56112">
    <property type="entry name" value="Protein kinase-like (PK-like)"/>
    <property type="match status" value="1"/>
</dbReference>
<dbReference type="OrthoDB" id="5981892at2759"/>
<evidence type="ECO:0000313" key="2">
    <source>
        <dbReference type="EMBL" id="CAB3990591.1"/>
    </source>
</evidence>
<proteinExistence type="predicted"/>
<evidence type="ECO:0000256" key="1">
    <source>
        <dbReference type="ARBA" id="ARBA00004167"/>
    </source>
</evidence>
<organism evidence="2 3">
    <name type="scientific">Paramuricea clavata</name>
    <name type="common">Red gorgonian</name>
    <name type="synonym">Violescent sea-whip</name>
    <dbReference type="NCBI Taxonomy" id="317549"/>
    <lineage>
        <taxon>Eukaryota</taxon>
        <taxon>Metazoa</taxon>
        <taxon>Cnidaria</taxon>
        <taxon>Anthozoa</taxon>
        <taxon>Octocorallia</taxon>
        <taxon>Malacalcyonacea</taxon>
        <taxon>Plexauridae</taxon>
        <taxon>Paramuricea</taxon>
    </lineage>
</organism>
<keyword evidence="3" id="KW-1185">Reference proteome</keyword>
<dbReference type="InterPro" id="IPR000719">
    <property type="entry name" value="Prot_kinase_dom"/>
</dbReference>
<dbReference type="Proteomes" id="UP001152795">
    <property type="component" value="Unassembled WGS sequence"/>
</dbReference>
<dbReference type="GO" id="GO:0005886">
    <property type="term" value="C:plasma membrane"/>
    <property type="evidence" value="ECO:0007669"/>
    <property type="project" value="TreeGrafter"/>
</dbReference>
<dbReference type="InterPro" id="IPR050122">
    <property type="entry name" value="RTK"/>
</dbReference>
<dbReference type="Pfam" id="PF00078">
    <property type="entry name" value="RVT_1"/>
    <property type="match status" value="1"/>
</dbReference>
<reference evidence="2" key="1">
    <citation type="submission" date="2020-04" db="EMBL/GenBank/DDBJ databases">
        <authorList>
            <person name="Alioto T."/>
            <person name="Alioto T."/>
            <person name="Gomez Garrido J."/>
        </authorList>
    </citation>
    <scope>NUCLEOTIDE SEQUENCE</scope>
    <source>
        <strain evidence="2">A484AB</strain>
    </source>
</reference>
<dbReference type="EMBL" id="CACRXK020001685">
    <property type="protein sequence ID" value="CAB3990591.1"/>
    <property type="molecule type" value="Genomic_DNA"/>
</dbReference>
<comment type="caution">
    <text evidence="2">The sequence shown here is derived from an EMBL/GenBank/DDBJ whole genome shotgun (WGS) entry which is preliminary data.</text>
</comment>
<dbReference type="PROSITE" id="PS50011">
    <property type="entry name" value="PROTEIN_KINASE_DOM"/>
    <property type="match status" value="1"/>
</dbReference>
<dbReference type="InterPro" id="IPR000477">
    <property type="entry name" value="RT_dom"/>
</dbReference>